<dbReference type="OrthoDB" id="2107847at2759"/>
<name>A0A1Y1V2N9_9FUNG</name>
<reference evidence="2 3" key="2">
    <citation type="submission" date="2016-08" db="EMBL/GenBank/DDBJ databases">
        <title>Pervasive Adenine N6-methylation of Active Genes in Fungi.</title>
        <authorList>
            <consortium name="DOE Joint Genome Institute"/>
            <person name="Mondo S.J."/>
            <person name="Dannebaum R.O."/>
            <person name="Kuo R.C."/>
            <person name="Labutti K."/>
            <person name="Haridas S."/>
            <person name="Kuo A."/>
            <person name="Salamov A."/>
            <person name="Ahrendt S.R."/>
            <person name="Lipzen A."/>
            <person name="Sullivan W."/>
            <person name="Andreopoulos W.B."/>
            <person name="Clum A."/>
            <person name="Lindquist E."/>
            <person name="Daum C."/>
            <person name="Ramamoorthy G.K."/>
            <person name="Gryganskyi A."/>
            <person name="Culley D."/>
            <person name="Magnuson J.K."/>
            <person name="James T.Y."/>
            <person name="O'Malley M.A."/>
            <person name="Stajich J.E."/>
            <person name="Spatafora J.W."/>
            <person name="Visel A."/>
            <person name="Grigoriev I.V."/>
        </authorList>
    </citation>
    <scope>NUCLEOTIDE SEQUENCE [LARGE SCALE GENOMIC DNA]</scope>
    <source>
        <strain evidence="3">finn</strain>
    </source>
</reference>
<gene>
    <name evidence="2" type="ORF">BCR36DRAFT_106603</name>
</gene>
<reference evidence="2 3" key="1">
    <citation type="submission" date="2016-08" db="EMBL/GenBank/DDBJ databases">
        <title>Genomes of anaerobic fungi encode conserved fungal cellulosomes for biomass hydrolysis.</title>
        <authorList>
            <consortium name="DOE Joint Genome Institute"/>
            <person name="Haitjema C.H."/>
            <person name="Gilmore S.P."/>
            <person name="Henske J.K."/>
            <person name="Solomon K.V."/>
            <person name="De Groot R."/>
            <person name="Kuo A."/>
            <person name="Mondo S.J."/>
            <person name="Salamov A.A."/>
            <person name="Labutti K."/>
            <person name="Zhao Z."/>
            <person name="Chiniquy J."/>
            <person name="Barry K."/>
            <person name="Brewer H.M."/>
            <person name="Purvine S.O."/>
            <person name="Wright A.T."/>
            <person name="Boxma B."/>
            <person name="Van Alen T."/>
            <person name="Hackstein J.H."/>
            <person name="Baker S.E."/>
            <person name="Grigoriev I.V."/>
            <person name="O'Malley M.A."/>
        </authorList>
    </citation>
    <scope>NUCLEOTIDE SEQUENCE [LARGE SCALE GENOMIC DNA]</scope>
    <source>
        <strain evidence="3">finn</strain>
    </source>
</reference>
<evidence type="ECO:0000313" key="3">
    <source>
        <dbReference type="Proteomes" id="UP000193719"/>
    </source>
</evidence>
<dbReference type="AlphaFoldDB" id="A0A1Y1V2N9"/>
<dbReference type="PANTHER" id="PTHR15665">
    <property type="entry name" value="ASTEROID PROTEIN"/>
    <property type="match status" value="1"/>
</dbReference>
<dbReference type="InterPro" id="IPR026832">
    <property type="entry name" value="Asteroid"/>
</dbReference>
<dbReference type="Proteomes" id="UP000193719">
    <property type="component" value="Unassembled WGS sequence"/>
</dbReference>
<dbReference type="SUPFAM" id="SSF88723">
    <property type="entry name" value="PIN domain-like"/>
    <property type="match status" value="1"/>
</dbReference>
<dbReference type="InterPro" id="IPR029060">
    <property type="entry name" value="PIN-like_dom_sf"/>
</dbReference>
<sequence>MGVKNLTTYINKNIKLERQKWRVNKSYYYSLKRLNSSKINRFYQTNKGKKDDDEPGNINIIVDSRSFCYFLGRQMNWFIYDNIRFLKFLRKYVLLLLSIENLNKIIFIFDGVVEIRKRIKRKSRQEERIKNIKKFYNKIQTKNYKNGALLRPEVNLCASQLLLNTFIQYLLNIEKLFPNKIEIVSSVSKESDIYIAELANNINGYVISNDSDFYVYNIPGFIHLDSLKFPNFVNKNIYIEYELYTSDLLIDHLCISKEILPIFATLCSNDYLIVNNFQKFLDQVNHYHVTQESTFHIKNEYFKKLVNFILDICDDLKIKFNNENTDEFRQHQQMLIIEEIIKRKDKEINDDVEEEFKDNLIFSVNEFNLLNIKEYNIDPNLVSSEIVESYYSNNITTKLLKVIIDKRFRCNIYLENIDKVCCWNVTDDIRKQLYKLLISRNNLGLVHDSRLKESDIEIPQKYTITELIRDNTRFVERKVNILINNQFPETPEEQFTRYLEIFYRMINTIKNL</sequence>
<comment type="caution">
    <text evidence="2">The sequence shown here is derived from an EMBL/GenBank/DDBJ whole genome shotgun (WGS) entry which is preliminary data.</text>
</comment>
<protein>
    <submittedName>
        <fullName evidence="2">Uncharacterized protein</fullName>
    </submittedName>
</protein>
<evidence type="ECO:0000256" key="1">
    <source>
        <dbReference type="ARBA" id="ARBA00007398"/>
    </source>
</evidence>
<organism evidence="2 3">
    <name type="scientific">Piromyces finnis</name>
    <dbReference type="NCBI Taxonomy" id="1754191"/>
    <lineage>
        <taxon>Eukaryota</taxon>
        <taxon>Fungi</taxon>
        <taxon>Fungi incertae sedis</taxon>
        <taxon>Chytridiomycota</taxon>
        <taxon>Chytridiomycota incertae sedis</taxon>
        <taxon>Neocallimastigomycetes</taxon>
        <taxon>Neocallimastigales</taxon>
        <taxon>Neocallimastigaceae</taxon>
        <taxon>Piromyces</taxon>
    </lineage>
</organism>
<dbReference type="STRING" id="1754191.A0A1Y1V2N9"/>
<dbReference type="Gene3D" id="3.40.50.1010">
    <property type="entry name" value="5'-nuclease"/>
    <property type="match status" value="1"/>
</dbReference>
<evidence type="ECO:0000313" key="2">
    <source>
        <dbReference type="EMBL" id="ORX45954.1"/>
    </source>
</evidence>
<comment type="similarity">
    <text evidence="1">Belongs to the asteroid family.</text>
</comment>
<dbReference type="PANTHER" id="PTHR15665:SF1">
    <property type="entry name" value="PROTEIN ASTEROID HOMOLOG 1"/>
    <property type="match status" value="1"/>
</dbReference>
<accession>A0A1Y1V2N9</accession>
<keyword evidence="3" id="KW-1185">Reference proteome</keyword>
<dbReference type="EMBL" id="MCFH01000037">
    <property type="protein sequence ID" value="ORX45954.1"/>
    <property type="molecule type" value="Genomic_DNA"/>
</dbReference>
<proteinExistence type="inferred from homology"/>